<dbReference type="Proteomes" id="UP000049685">
    <property type="component" value="Unassembled WGS sequence"/>
</dbReference>
<sequence length="146" mass="16861">MKLKSYVGIAILTLAMTGCSIKDKEENLDTSNQNSLNLSVEKNDEDNKHQELLELVDKFRESSYSSEENLKERSMEESIDYVKSIIPNDSKEIENVYGKEVGVNQVIYEYEGQKIEVRYMHPYKEDGNNVDEYDLNKTVGIYIGFL</sequence>
<dbReference type="EMBL" id="CDNY01000024">
    <property type="protein sequence ID" value="CEN31552.1"/>
    <property type="molecule type" value="Genomic_DNA"/>
</dbReference>
<proteinExistence type="predicted"/>
<organism evidence="1 2">
    <name type="scientific">Paraclostridium sordellii</name>
    <name type="common">Clostridium sordellii</name>
    <dbReference type="NCBI Taxonomy" id="1505"/>
    <lineage>
        <taxon>Bacteria</taxon>
        <taxon>Bacillati</taxon>
        <taxon>Bacillota</taxon>
        <taxon>Clostridia</taxon>
        <taxon>Peptostreptococcales</taxon>
        <taxon>Peptostreptococcaceae</taxon>
        <taxon>Paraclostridium</taxon>
    </lineage>
</organism>
<comment type="caution">
    <text evidence="1">The sequence shown here is derived from an EMBL/GenBank/DDBJ whole genome shotgun (WGS) entry which is preliminary data.</text>
</comment>
<name>A0A9P1L1E2_PARSO</name>
<accession>A0A9P1L1E2</accession>
<reference evidence="2" key="1">
    <citation type="submission" date="2015-01" db="EMBL/GenBank/DDBJ databases">
        <authorList>
            <person name="Aslett A.Martin."/>
            <person name="De Silva Nishadi"/>
        </authorList>
    </citation>
    <scope>NUCLEOTIDE SEQUENCE [LARGE SCALE GENOMIC DNA]</scope>
    <source>
        <strain evidence="2">UMC4404</strain>
    </source>
</reference>
<protein>
    <recommendedName>
        <fullName evidence="3">Lipoprotein</fullName>
    </recommendedName>
</protein>
<dbReference type="PROSITE" id="PS51257">
    <property type="entry name" value="PROKAR_LIPOPROTEIN"/>
    <property type="match status" value="1"/>
</dbReference>
<evidence type="ECO:0000313" key="1">
    <source>
        <dbReference type="EMBL" id="CEN31552.1"/>
    </source>
</evidence>
<evidence type="ECO:0000313" key="2">
    <source>
        <dbReference type="Proteomes" id="UP000049685"/>
    </source>
</evidence>
<dbReference type="AlphaFoldDB" id="A0A9P1L1E2"/>
<gene>
    <name evidence="1" type="ORF">UMC4404_21351</name>
</gene>
<dbReference type="RefSeq" id="WP_057559092.1">
    <property type="nucleotide sequence ID" value="NZ_CDNY01000024.1"/>
</dbReference>
<evidence type="ECO:0008006" key="3">
    <source>
        <dbReference type="Google" id="ProtNLM"/>
    </source>
</evidence>